<evidence type="ECO:0000313" key="2">
    <source>
        <dbReference type="Proteomes" id="UP000006873"/>
    </source>
</evidence>
<gene>
    <name evidence="1" type="ordered locus">ELI_3142</name>
</gene>
<dbReference type="AlphaFoldDB" id="E3GEJ5"/>
<sequence>MPSKQKYKKLTIEMIRNTESEFLLKRIYTFVKNIIKYSEIEKSSVKRIAKKEVKDECIKNF</sequence>
<keyword evidence="2" id="KW-1185">Reference proteome</keyword>
<proteinExistence type="predicted"/>
<organism evidence="1 2">
    <name type="scientific">Eubacterium callanderi</name>
    <dbReference type="NCBI Taxonomy" id="53442"/>
    <lineage>
        <taxon>Bacteria</taxon>
        <taxon>Bacillati</taxon>
        <taxon>Bacillota</taxon>
        <taxon>Clostridia</taxon>
        <taxon>Eubacteriales</taxon>
        <taxon>Eubacteriaceae</taxon>
        <taxon>Eubacterium</taxon>
    </lineage>
</organism>
<dbReference type="EMBL" id="CP002273">
    <property type="protein sequence ID" value="ADO38111.1"/>
    <property type="molecule type" value="Genomic_DNA"/>
</dbReference>
<accession>E3GEJ5</accession>
<dbReference type="KEGG" id="elm:ELI_3142"/>
<name>E3GEJ5_9FIRM</name>
<dbReference type="HOGENOM" id="CLU_2915624_0_0_9"/>
<reference evidence="1 2" key="2">
    <citation type="journal article" date="2011" name="J. Bacteriol.">
        <title>Complete genome sequence of a carbon monoxide-utilizing acetogen, Eubacterium limosum KIST612.</title>
        <authorList>
            <person name="Roh H."/>
            <person name="Ko H.J."/>
            <person name="Kim D."/>
            <person name="Choi D.G."/>
            <person name="Park S."/>
            <person name="Kim S."/>
            <person name="Chang I.S."/>
            <person name="Choi I.G."/>
        </authorList>
    </citation>
    <scope>NUCLEOTIDE SEQUENCE [LARGE SCALE GENOMIC DNA]</scope>
    <source>
        <strain evidence="1 2">KIST612</strain>
    </source>
</reference>
<dbReference type="Proteomes" id="UP000006873">
    <property type="component" value="Chromosome"/>
</dbReference>
<reference key="1">
    <citation type="submission" date="2010-09" db="EMBL/GenBank/DDBJ databases">
        <authorList>
            <person name="Roh H."/>
            <person name="Ko H.-J."/>
            <person name="Kim D."/>
            <person name="Choi D.G."/>
            <person name="Park S."/>
            <person name="Kim S."/>
            <person name="Kim K.H."/>
            <person name="Chang I.S."/>
            <person name="Choi I.-G."/>
        </authorList>
    </citation>
    <scope>NUCLEOTIDE SEQUENCE</scope>
    <source>
        <strain>KIST612</strain>
    </source>
</reference>
<protein>
    <submittedName>
        <fullName evidence="1">Uncharacterized protein</fullName>
    </submittedName>
</protein>
<evidence type="ECO:0000313" key="1">
    <source>
        <dbReference type="EMBL" id="ADO38111.1"/>
    </source>
</evidence>